<evidence type="ECO:0000313" key="1">
    <source>
        <dbReference type="EMBL" id="EKN67394.1"/>
    </source>
</evidence>
<dbReference type="PATRIC" id="fig|1131731.3.peg.1997"/>
<comment type="caution">
    <text evidence="1">The sequence shown here is derived from an EMBL/GenBank/DDBJ whole genome shotgun (WGS) entry which is preliminary data.</text>
</comment>
<dbReference type="AlphaFoldDB" id="K6DGF3"/>
<reference evidence="1 2" key="1">
    <citation type="journal article" date="2012" name="Front. Microbiol.">
        <title>Redundancy and modularity in membrane-associated dissimilatory nitrate reduction in Bacillus.</title>
        <authorList>
            <person name="Heylen K."/>
            <person name="Keltjens J."/>
        </authorList>
    </citation>
    <scope>NUCLEOTIDE SEQUENCE [LARGE SCALE GENOMIC DNA]</scope>
    <source>
        <strain evidence="1 2">LMG 9581</strain>
    </source>
</reference>
<accession>K6DGF3</accession>
<dbReference type="RefSeq" id="WP_003331198.1">
    <property type="nucleotide sequence ID" value="NZ_AJLR01000048.1"/>
</dbReference>
<sequence>MELKLFAVSLRGRKAYKDEAGTLYLECTSCQSIKNHYNFTRDKKGFQGKNSGCLECRNELNKRYRMRAKG</sequence>
<organism evidence="1 2">
    <name type="scientific">Schinkia azotoformans LMG 9581</name>
    <dbReference type="NCBI Taxonomy" id="1131731"/>
    <lineage>
        <taxon>Bacteria</taxon>
        <taxon>Bacillati</taxon>
        <taxon>Bacillota</taxon>
        <taxon>Bacilli</taxon>
        <taxon>Bacillales</taxon>
        <taxon>Bacillaceae</taxon>
        <taxon>Calidifontibacillus/Schinkia group</taxon>
        <taxon>Schinkia</taxon>
    </lineage>
</organism>
<gene>
    <name evidence="1" type="ORF">BAZO_09536</name>
</gene>
<dbReference type="STRING" id="1131731.BAZO_09536"/>
<evidence type="ECO:0000313" key="2">
    <source>
        <dbReference type="Proteomes" id="UP000006315"/>
    </source>
</evidence>
<name>K6DGF3_SCHAZ</name>
<protein>
    <submittedName>
        <fullName evidence="1">Uncharacterized protein</fullName>
    </submittedName>
</protein>
<dbReference type="Proteomes" id="UP000006315">
    <property type="component" value="Unassembled WGS sequence"/>
</dbReference>
<keyword evidence="2" id="KW-1185">Reference proteome</keyword>
<dbReference type="EMBL" id="AJLR01000048">
    <property type="protein sequence ID" value="EKN67394.1"/>
    <property type="molecule type" value="Genomic_DNA"/>
</dbReference>
<proteinExistence type="predicted"/>